<feature type="domain" description="Replication origin-binding protein" evidence="2">
    <location>
        <begin position="400"/>
        <end position="559"/>
    </location>
</feature>
<evidence type="ECO:0000259" key="2">
    <source>
        <dbReference type="Pfam" id="PF02399"/>
    </source>
</evidence>
<evidence type="ECO:0000313" key="3">
    <source>
        <dbReference type="EMBL" id="KAG0296275.1"/>
    </source>
</evidence>
<dbReference type="Pfam" id="PF02399">
    <property type="entry name" value="Herpes_ori_bp"/>
    <property type="match status" value="1"/>
</dbReference>
<dbReference type="GO" id="GO:0003688">
    <property type="term" value="F:DNA replication origin binding"/>
    <property type="evidence" value="ECO:0007669"/>
    <property type="project" value="InterPro"/>
</dbReference>
<organism evidence="3 4">
    <name type="scientific">Linnemannia gamsii</name>
    <dbReference type="NCBI Taxonomy" id="64522"/>
    <lineage>
        <taxon>Eukaryota</taxon>
        <taxon>Fungi</taxon>
        <taxon>Fungi incertae sedis</taxon>
        <taxon>Mucoromycota</taxon>
        <taxon>Mortierellomycotina</taxon>
        <taxon>Mortierellomycetes</taxon>
        <taxon>Mortierellales</taxon>
        <taxon>Mortierellaceae</taxon>
        <taxon>Linnemannia</taxon>
    </lineage>
</organism>
<dbReference type="EMBL" id="JAAAIN010002154">
    <property type="protein sequence ID" value="KAG0296275.1"/>
    <property type="molecule type" value="Genomic_DNA"/>
</dbReference>
<dbReference type="GO" id="GO:0005524">
    <property type="term" value="F:ATP binding"/>
    <property type="evidence" value="ECO:0007669"/>
    <property type="project" value="InterPro"/>
</dbReference>
<dbReference type="Proteomes" id="UP000823405">
    <property type="component" value="Unassembled WGS sequence"/>
</dbReference>
<dbReference type="OrthoDB" id="2373574at2759"/>
<dbReference type="InterPro" id="IPR003450">
    <property type="entry name" value="Replication_origin-bd"/>
</dbReference>
<name>A0A9P6UGZ4_9FUNG</name>
<reference evidence="3" key="1">
    <citation type="journal article" date="2020" name="Fungal Divers.">
        <title>Resolving the Mortierellaceae phylogeny through synthesis of multi-gene phylogenetics and phylogenomics.</title>
        <authorList>
            <person name="Vandepol N."/>
            <person name="Liber J."/>
            <person name="Desiro A."/>
            <person name="Na H."/>
            <person name="Kennedy M."/>
            <person name="Barry K."/>
            <person name="Grigoriev I.V."/>
            <person name="Miller A.N."/>
            <person name="O'Donnell K."/>
            <person name="Stajich J.E."/>
            <person name="Bonito G."/>
        </authorList>
    </citation>
    <scope>NUCLEOTIDE SEQUENCE</scope>
    <source>
        <strain evidence="3">NVP60</strain>
    </source>
</reference>
<dbReference type="SUPFAM" id="SSF52540">
    <property type="entry name" value="P-loop containing nucleoside triphosphate hydrolases"/>
    <property type="match status" value="1"/>
</dbReference>
<sequence>MEHKFESIYFKSDKKKQAQGPQARSYEWGDKNSHQFFVALDTGPAYFEYSSYKDPVIFLEAYAIVPDAERSFFEQIHGGQACKEYYDVDWTLGQVADKSDIFRQEQQVSTAFLNARNQYAPDYPLDTAHCRVLSTSKNKKISLHIVIPTHVFENNNRHVKAFVLAFKDTWSSASDEDSALLKRIDTTIYTRNRVMRILGSCKFKNLNRPLQRAQWHQPSMNAEDQEFLITNIAAPHIRVGPIAKGSEEGKAVINRSGQNAKIQVEDAARLPQSVVDAIQALFLKHKYASQFEVKYDGKGMLFRLQRVQKGECDICSRVHESDNAFLKLGTAGRVSFHCYRSTNAASVKIGRLDFNQSVDVMATLCVQPPCGILDTDTTYSERYVKREYLTSSCNSPFRTTANRERAPSLMVRSATGTGKTEFIKALVKANKGFKFVAVACRRTLANALGPRLGFTNYHDIKESRIACDRLVIQAESLHRINTRYYGENVILVLDEFSSLCEQMTSTSTMGHNHDYNNQILCEFIKGVSRVVGLDADLTNRDVQLVKSLRNDVYVIHNTFKPQEGDRVVMYEKKSSLVSKIVDLLHGGNRICISSTLSAERTETLHKQLSQAGFRGQCVTSLTDDKDKRAISENINTTIVSHDYFIHTPTISVGIDCNIEQCVDYVVGFFSTKSQVNVETCRQMMRRVRHVKSKTYLVHVDQTTNNQPTTVEAIERWIREQADILMCDKNVEGLRVSVGYGGSFSLPVGFYSQLWTNMRIKKHLSMNGFMQRFMQQVLDVGCTVQGEKEVVSTDHRILKSEKETFDTIKKEQHHQIAHAQDLTSHALDRLCEAREITLPERHAMSKYRLMAAYKIDDPSIITPDWVALYDNDRERRIYNNLCALSIGAMQDDLDGVQQKERLLLVFSIENGYDTRVPHRLSESQYIQLKYAVDILTTCGFSEVFSDVTIPAQAFKESIDHLWESGKDGLQCMCTTLGLKMPTSKNMVFKSKKGFLSDRVLYEVLGVKIISANKRRTEYRLKHYSNVGSLRQIPFSVQGTVMDEALEYDAILQSHWKFLYKDWPIIDRVKHHRTEIAAVNDIDSIKTFVLNRLGVIPVFFFLTVIFGTRAYSCPYRNAEKGVMLLYVLVKGISLSDMARHIPNTSFHSIHKEFYMHNTAALNRLLTTLLSEMFSTLNSRHLAAERNPEPFKNVTLNLDGHDSRIVYVNADKASLYSYKLKKSGFRVQVCADMNNMVFFVSAPAPCRDNNDGTMLLRLGIQNRIHKLDCVALDGGYSLFIGKLLDSADELQYENFCYPVRKMRGIALTAEETAYNDIFGSFRSRIESYFGEMQSTFTKFSHTVVNKVGEKETFGVQYKLACLLMNIKRFAALRNIPTEQHHMFWLQDGFDYPSKTEQETMSR</sequence>
<dbReference type="InterPro" id="IPR049996">
    <property type="entry name" value="Slr7037-like"/>
</dbReference>
<feature type="compositionally biased region" description="Basic and acidic residues" evidence="1">
    <location>
        <begin position="1"/>
        <end position="16"/>
    </location>
</feature>
<keyword evidence="4" id="KW-1185">Reference proteome</keyword>
<gene>
    <name evidence="3" type="ORF">BGZ97_004574</name>
</gene>
<dbReference type="InterPro" id="IPR027417">
    <property type="entry name" value="P-loop_NTPase"/>
</dbReference>
<dbReference type="NCBIfam" id="NF042913">
    <property type="entry name" value="CyRepA1"/>
    <property type="match status" value="1"/>
</dbReference>
<protein>
    <recommendedName>
        <fullName evidence="2">Replication origin-binding protein domain-containing protein</fullName>
    </recommendedName>
</protein>
<evidence type="ECO:0000256" key="1">
    <source>
        <dbReference type="SAM" id="MobiDB-lite"/>
    </source>
</evidence>
<feature type="region of interest" description="Disordered" evidence="1">
    <location>
        <begin position="1"/>
        <end position="27"/>
    </location>
</feature>
<evidence type="ECO:0000313" key="4">
    <source>
        <dbReference type="Proteomes" id="UP000823405"/>
    </source>
</evidence>
<comment type="caution">
    <text evidence="3">The sequence shown here is derived from an EMBL/GenBank/DDBJ whole genome shotgun (WGS) entry which is preliminary data.</text>
</comment>
<accession>A0A9P6UGZ4</accession>
<dbReference type="Gene3D" id="3.40.50.300">
    <property type="entry name" value="P-loop containing nucleotide triphosphate hydrolases"/>
    <property type="match status" value="1"/>
</dbReference>
<proteinExistence type="predicted"/>
<dbReference type="GO" id="GO:0006260">
    <property type="term" value="P:DNA replication"/>
    <property type="evidence" value="ECO:0007669"/>
    <property type="project" value="InterPro"/>
</dbReference>